<proteinExistence type="predicted"/>
<dbReference type="AlphaFoldDB" id="A0A0P0CS97"/>
<name>A0A0P0CS97_9BACT</name>
<keyword evidence="3" id="KW-1185">Reference proteome</keyword>
<keyword evidence="1" id="KW-1133">Transmembrane helix</keyword>
<sequence>MEYGLKFIPDENAVFSEYEPFLKNYDNKGAFFNIRTCMVSSVYSIFVTFFYTIEIFESTGMGLPLVSEFESLLVYLKFYKKNATLESCVMLADFTSNCFSSICITGNSPIWNFLKKKNKGDLSSH</sequence>
<protein>
    <submittedName>
        <fullName evidence="2">Uncharacterized protein</fullName>
    </submittedName>
</protein>
<dbReference type="Proteomes" id="UP000061382">
    <property type="component" value="Chromosome"/>
</dbReference>
<dbReference type="KEGG" id="rti:DC20_10765"/>
<dbReference type="EMBL" id="CP012643">
    <property type="protein sequence ID" value="ALI99367.1"/>
    <property type="molecule type" value="Genomic_DNA"/>
</dbReference>
<accession>A0A0P0CS97</accession>
<evidence type="ECO:0000256" key="1">
    <source>
        <dbReference type="SAM" id="Phobius"/>
    </source>
</evidence>
<organism evidence="2 3">
    <name type="scientific">Rufibacter tibetensis</name>
    <dbReference type="NCBI Taxonomy" id="512763"/>
    <lineage>
        <taxon>Bacteria</taxon>
        <taxon>Pseudomonadati</taxon>
        <taxon>Bacteroidota</taxon>
        <taxon>Cytophagia</taxon>
        <taxon>Cytophagales</taxon>
        <taxon>Hymenobacteraceae</taxon>
        <taxon>Rufibacter</taxon>
    </lineage>
</organism>
<reference evidence="2 3" key="1">
    <citation type="submission" date="2015-08" db="EMBL/GenBank/DDBJ databases">
        <title>Complete genome sequence of Rufibacter tibetensis strain 1351t, a radiation-resistant bacterium from tibet plateau.</title>
        <authorList>
            <person name="Dai J."/>
        </authorList>
    </citation>
    <scope>NUCLEOTIDE SEQUENCE [LARGE SCALE GENOMIC DNA]</scope>
    <source>
        <strain evidence="2 3">1351</strain>
    </source>
</reference>
<dbReference type="STRING" id="512763.DC20_10765"/>
<keyword evidence="1" id="KW-0812">Transmembrane</keyword>
<evidence type="ECO:0000313" key="2">
    <source>
        <dbReference type="EMBL" id="ALI99367.1"/>
    </source>
</evidence>
<evidence type="ECO:0000313" key="3">
    <source>
        <dbReference type="Proteomes" id="UP000061382"/>
    </source>
</evidence>
<keyword evidence="1" id="KW-0472">Membrane</keyword>
<feature type="transmembrane region" description="Helical" evidence="1">
    <location>
        <begin position="30"/>
        <end position="53"/>
    </location>
</feature>
<gene>
    <name evidence="2" type="ORF">DC20_10765</name>
</gene>